<protein>
    <recommendedName>
        <fullName evidence="1">Type IV secretion system putative lipoprotein virB7</fullName>
    </recommendedName>
</protein>
<sequence length="190" mass="20791">MKKFVLAFSALLLLAGCGESTQTTKRYVRQFKEPGSDFSKRVGDFHTRLVIAGTNSDITASDRSMLTDSSGTLGPPYRLYIVGNDYGRTGGKFTILETIMKIGDQDPITLISSQGPPVRIPFGKWLDHADSATHEIDLTDILPFQVGQEVIVTAKMLMPETGEEVSIKTVFKGVEKATKNSKLETMLQGS</sequence>
<evidence type="ECO:0000256" key="2">
    <source>
        <dbReference type="ARBA" id="ARBA00022729"/>
    </source>
</evidence>
<dbReference type="Pfam" id="PF08139">
    <property type="entry name" value="LPAM_1"/>
    <property type="match status" value="1"/>
</dbReference>
<organism evidence="3 4">
    <name type="scientific">Rubellicoccus peritrichatus</name>
    <dbReference type="NCBI Taxonomy" id="3080537"/>
    <lineage>
        <taxon>Bacteria</taxon>
        <taxon>Pseudomonadati</taxon>
        <taxon>Verrucomicrobiota</taxon>
        <taxon>Opitutia</taxon>
        <taxon>Puniceicoccales</taxon>
        <taxon>Cerasicoccaceae</taxon>
        <taxon>Rubellicoccus</taxon>
    </lineage>
</organism>
<keyword evidence="4" id="KW-1185">Reference proteome</keyword>
<dbReference type="PROSITE" id="PS51257">
    <property type="entry name" value="PROKAR_LIPOPROTEIN"/>
    <property type="match status" value="1"/>
</dbReference>
<reference evidence="3 4" key="1">
    <citation type="submission" date="2023-10" db="EMBL/GenBank/DDBJ databases">
        <title>Rubellicoccus peritrichatus gen. nov., sp. nov., isolated from an algae of coral reef tank.</title>
        <authorList>
            <person name="Luo J."/>
        </authorList>
    </citation>
    <scope>NUCLEOTIDE SEQUENCE [LARGE SCALE GENOMIC DNA]</scope>
    <source>
        <strain evidence="3 4">CR14</strain>
    </source>
</reference>
<proteinExistence type="predicted"/>
<dbReference type="AlphaFoldDB" id="A0AAQ3LE36"/>
<dbReference type="InterPro" id="IPR012640">
    <property type="entry name" value="Membr_lipoprot_lipid_attach_CS"/>
</dbReference>
<name>A0AAQ3LE36_9BACT</name>
<dbReference type="Proteomes" id="UP001304300">
    <property type="component" value="Chromosome"/>
</dbReference>
<evidence type="ECO:0000256" key="1">
    <source>
        <dbReference type="ARBA" id="ARBA00017922"/>
    </source>
</evidence>
<evidence type="ECO:0000313" key="3">
    <source>
        <dbReference type="EMBL" id="WOO43692.1"/>
    </source>
</evidence>
<accession>A0AAQ3LE36</accession>
<dbReference type="RefSeq" id="WP_317836287.1">
    <property type="nucleotide sequence ID" value="NZ_CP136920.1"/>
</dbReference>
<dbReference type="EMBL" id="CP136920">
    <property type="protein sequence ID" value="WOO43692.1"/>
    <property type="molecule type" value="Genomic_DNA"/>
</dbReference>
<keyword evidence="2" id="KW-0732">Signal</keyword>
<gene>
    <name evidence="3" type="ORF">RZN69_11390</name>
</gene>
<evidence type="ECO:0000313" key="4">
    <source>
        <dbReference type="Proteomes" id="UP001304300"/>
    </source>
</evidence>
<dbReference type="KEGG" id="puo:RZN69_11390"/>